<evidence type="ECO:0000313" key="2">
    <source>
        <dbReference type="Proteomes" id="UP001447516"/>
    </source>
</evidence>
<dbReference type="Pfam" id="PF13424">
    <property type="entry name" value="TPR_12"/>
    <property type="match status" value="1"/>
</dbReference>
<comment type="caution">
    <text evidence="1">The sequence shown here is derived from an EMBL/GenBank/DDBJ whole genome shotgun (WGS) entry which is preliminary data.</text>
</comment>
<protein>
    <submittedName>
        <fullName evidence="1">Tetratricopeptide repeat protein</fullName>
    </submittedName>
</protein>
<dbReference type="Gene3D" id="1.25.40.10">
    <property type="entry name" value="Tetratricopeptide repeat domain"/>
    <property type="match status" value="1"/>
</dbReference>
<name>A0ABV0B1M0_9ACTN</name>
<organism evidence="1 2">
    <name type="scientific">Microbispora maris</name>
    <dbReference type="NCBI Taxonomy" id="3144104"/>
    <lineage>
        <taxon>Bacteria</taxon>
        <taxon>Bacillati</taxon>
        <taxon>Actinomycetota</taxon>
        <taxon>Actinomycetes</taxon>
        <taxon>Streptosporangiales</taxon>
        <taxon>Streptosporangiaceae</taxon>
        <taxon>Microbispora</taxon>
    </lineage>
</organism>
<gene>
    <name evidence="1" type="ORF">AAH991_40415</name>
</gene>
<dbReference type="Proteomes" id="UP001447516">
    <property type="component" value="Unassembled WGS sequence"/>
</dbReference>
<sequence length="55" mass="5927">MAGDAAAAVAAFEQLLADRQRVLGPDHPDTLFTRGMLARWRGEMARGQGDGDIRS</sequence>
<reference evidence="1 2" key="1">
    <citation type="submission" date="2024-05" db="EMBL/GenBank/DDBJ databases">
        <title>Microbispora sp.ZYX-F-249.</title>
        <authorList>
            <person name="Xie H."/>
        </authorList>
    </citation>
    <scope>NUCLEOTIDE SEQUENCE [LARGE SCALE GENOMIC DNA]</scope>
    <source>
        <strain evidence="1 2">ZYX-F-249</strain>
    </source>
</reference>
<dbReference type="InterPro" id="IPR011990">
    <property type="entry name" value="TPR-like_helical_dom_sf"/>
</dbReference>
<accession>A0ABV0B1M0</accession>
<keyword evidence="2" id="KW-1185">Reference proteome</keyword>
<dbReference type="EMBL" id="JBDJAW010000202">
    <property type="protein sequence ID" value="MEN3541424.1"/>
    <property type="molecule type" value="Genomic_DNA"/>
</dbReference>
<dbReference type="RefSeq" id="WP_346231227.1">
    <property type="nucleotide sequence ID" value="NZ_JBDJAW010000202.1"/>
</dbReference>
<proteinExistence type="predicted"/>
<evidence type="ECO:0000313" key="1">
    <source>
        <dbReference type="EMBL" id="MEN3541424.1"/>
    </source>
</evidence>